<dbReference type="PANTHER" id="PTHR19288">
    <property type="entry name" value="4-NITROPHENYLPHOSPHATASE-RELATED"/>
    <property type="match status" value="1"/>
</dbReference>
<dbReference type="eggNOG" id="COG0647">
    <property type="taxonomic scope" value="Bacteria"/>
</dbReference>
<protein>
    <submittedName>
        <fullName evidence="1">HAD hydrolase, family IIA</fullName>
    </submittedName>
</protein>
<dbReference type="Pfam" id="PF00702">
    <property type="entry name" value="Hydrolase"/>
    <property type="match status" value="1"/>
</dbReference>
<name>S3BGG5_9BURK</name>
<evidence type="ECO:0000313" key="1">
    <source>
        <dbReference type="EMBL" id="EPD98435.1"/>
    </source>
</evidence>
<keyword evidence="2" id="KW-1185">Reference proteome</keyword>
<sequence length="253" mass="27065">MRSAIYQSHGLTSAKAVLAQARFVISDIDGVLFDPTGCPVVGAAKLFASRPCALVSNNSTLTAKTIAKRFADGGAYISQERIFLAGEYAVSIALKRFGSAPMLWLASDEIGELAEKMLNEARSVGETAGILICRDRTLTMEHLERIVNAVRCGAEVILANPDFTHPEGENVRMETGAIWSAVSCQLETACSPVLVGKPETLLAEEALRMLGANRREVVFLGDNPDTDGLTAQRLGVNFIHTGGRNGFPLAALM</sequence>
<dbReference type="PATRIC" id="fig|1203554.3.peg.1810"/>
<reference evidence="1 2" key="1">
    <citation type="submission" date="2013-04" db="EMBL/GenBank/DDBJ databases">
        <title>The Genome Sequence of Sutterella wadsworthensis HGA0223.</title>
        <authorList>
            <consortium name="The Broad Institute Genomics Platform"/>
            <person name="Earl A."/>
            <person name="Ward D."/>
            <person name="Feldgarden M."/>
            <person name="Gevers D."/>
            <person name="Schmidt T.M."/>
            <person name="Dover J."/>
            <person name="Dai D."/>
            <person name="Walker B."/>
            <person name="Young S."/>
            <person name="Zeng Q."/>
            <person name="Gargeya S."/>
            <person name="Fitzgerald M."/>
            <person name="Haas B."/>
            <person name="Abouelleil A."/>
            <person name="Allen A.W."/>
            <person name="Alvarado L."/>
            <person name="Arachchi H.M."/>
            <person name="Berlin A.M."/>
            <person name="Chapman S.B."/>
            <person name="Gainer-Dewar J."/>
            <person name="Goldberg J."/>
            <person name="Griggs A."/>
            <person name="Gujja S."/>
            <person name="Hansen M."/>
            <person name="Howarth C."/>
            <person name="Imamovic A."/>
            <person name="Ireland A."/>
            <person name="Larimer J."/>
            <person name="McCowan C."/>
            <person name="Murphy C."/>
            <person name="Pearson M."/>
            <person name="Poon T.W."/>
            <person name="Priest M."/>
            <person name="Roberts A."/>
            <person name="Saif S."/>
            <person name="Shea T."/>
            <person name="Sisk P."/>
            <person name="Sykes S."/>
            <person name="Wortman J."/>
            <person name="Nusbaum C."/>
            <person name="Birren B."/>
        </authorList>
    </citation>
    <scope>NUCLEOTIDE SEQUENCE [LARGE SCALE GENOMIC DNA]</scope>
    <source>
        <strain evidence="1 2">HGA0223</strain>
    </source>
</reference>
<dbReference type="GO" id="GO:0016791">
    <property type="term" value="F:phosphatase activity"/>
    <property type="evidence" value="ECO:0007669"/>
    <property type="project" value="TreeGrafter"/>
</dbReference>
<dbReference type="STRING" id="1203554.HMPREF1476_01726"/>
<evidence type="ECO:0000313" key="2">
    <source>
        <dbReference type="Proteomes" id="UP000014400"/>
    </source>
</evidence>
<proteinExistence type="predicted"/>
<dbReference type="EMBL" id="ATCF01000024">
    <property type="protein sequence ID" value="EPD98435.1"/>
    <property type="molecule type" value="Genomic_DNA"/>
</dbReference>
<keyword evidence="1" id="KW-0378">Hydrolase</keyword>
<dbReference type="HOGENOM" id="CLU_043473_1_2_4"/>
<dbReference type="Proteomes" id="UP000014400">
    <property type="component" value="Unassembled WGS sequence"/>
</dbReference>
<organism evidence="1 2">
    <name type="scientific">Sutterella wadsworthensis HGA0223</name>
    <dbReference type="NCBI Taxonomy" id="1203554"/>
    <lineage>
        <taxon>Bacteria</taxon>
        <taxon>Pseudomonadati</taxon>
        <taxon>Pseudomonadota</taxon>
        <taxon>Betaproteobacteria</taxon>
        <taxon>Burkholderiales</taxon>
        <taxon>Sutterellaceae</taxon>
        <taxon>Sutterella</taxon>
    </lineage>
</organism>
<dbReference type="GO" id="GO:0005737">
    <property type="term" value="C:cytoplasm"/>
    <property type="evidence" value="ECO:0007669"/>
    <property type="project" value="TreeGrafter"/>
</dbReference>
<dbReference type="InterPro" id="IPR036412">
    <property type="entry name" value="HAD-like_sf"/>
</dbReference>
<gene>
    <name evidence="1" type="ORF">HMPREF1476_01726</name>
</gene>
<comment type="caution">
    <text evidence="1">The sequence shown here is derived from an EMBL/GenBank/DDBJ whole genome shotgun (WGS) entry which is preliminary data.</text>
</comment>
<dbReference type="InterPro" id="IPR023214">
    <property type="entry name" value="HAD_sf"/>
</dbReference>
<dbReference type="PANTHER" id="PTHR19288:SF46">
    <property type="entry name" value="HALOACID DEHALOGENASE-LIKE HYDROLASE DOMAIN-CONTAINING PROTEIN 2"/>
    <property type="match status" value="1"/>
</dbReference>
<dbReference type="Gene3D" id="3.40.50.1000">
    <property type="entry name" value="HAD superfamily/HAD-like"/>
    <property type="match status" value="2"/>
</dbReference>
<dbReference type="AlphaFoldDB" id="S3BGG5"/>
<accession>S3BGG5</accession>
<dbReference type="SUPFAM" id="SSF56784">
    <property type="entry name" value="HAD-like"/>
    <property type="match status" value="1"/>
</dbReference>
<dbReference type="RefSeq" id="WP_016474901.1">
    <property type="nucleotide sequence ID" value="NZ_KE150480.1"/>
</dbReference>